<evidence type="ECO:0000313" key="6">
    <source>
        <dbReference type="EMBL" id="GAT34880.1"/>
    </source>
</evidence>
<sequence>MKTESPERIHILIADDHFTVLEGLAAIIARQPDMQVTGQAGDGEEALALWKTTQPDICLLDLRMPKLDGVTVTESIRALDHSARVIVLTTYDTDNDILRAIRAGAKAYLLKDSRREDLLDCIRRVYRGETFITPTLVEKLASGLSVEPLTGRELDVLTLLASGLSNKEIGTRLCITETTVKSHLRAIFSKLNVLSRTEAVTAANKRGLIQI</sequence>
<dbReference type="SMART" id="SM00448">
    <property type="entry name" value="REC"/>
    <property type="match status" value="1"/>
</dbReference>
<dbReference type="CDD" id="cd17535">
    <property type="entry name" value="REC_NarL-like"/>
    <property type="match status" value="1"/>
</dbReference>
<dbReference type="PROSITE" id="PS50043">
    <property type="entry name" value="HTH_LUXR_2"/>
    <property type="match status" value="1"/>
</dbReference>
<dbReference type="InterPro" id="IPR001789">
    <property type="entry name" value="Sig_transdc_resp-reg_receiver"/>
</dbReference>
<dbReference type="GO" id="GO:0006355">
    <property type="term" value="P:regulation of DNA-templated transcription"/>
    <property type="evidence" value="ECO:0007669"/>
    <property type="project" value="InterPro"/>
</dbReference>
<dbReference type="PANTHER" id="PTHR43214">
    <property type="entry name" value="TWO-COMPONENT RESPONSE REGULATOR"/>
    <property type="match status" value="1"/>
</dbReference>
<dbReference type="PRINTS" id="PR00038">
    <property type="entry name" value="HTHLUXR"/>
</dbReference>
<dbReference type="InterPro" id="IPR058245">
    <property type="entry name" value="NreC/VraR/RcsB-like_REC"/>
</dbReference>
<dbReference type="STRING" id="690879.TSACC_23314"/>
<gene>
    <name evidence="6" type="ORF">TSACC_23314</name>
</gene>
<dbReference type="OrthoDB" id="9780153at2"/>
<dbReference type="AlphaFoldDB" id="A0A146GBY2"/>
<dbReference type="EMBL" id="BDCO01000002">
    <property type="protein sequence ID" value="GAT34880.1"/>
    <property type="molecule type" value="Genomic_DNA"/>
</dbReference>
<keyword evidence="7" id="KW-1185">Reference proteome</keyword>
<reference evidence="7" key="1">
    <citation type="journal article" date="2017" name="Genome Announc.">
        <title>Draft Genome Sequence of Terrimicrobium sacchariphilum NM-5T, a Facultative Anaerobic Soil Bacterium of the Class Spartobacteria.</title>
        <authorList>
            <person name="Qiu Y.L."/>
            <person name="Tourlousse D.M."/>
            <person name="Matsuura N."/>
            <person name="Ohashi A."/>
            <person name="Sekiguchi Y."/>
        </authorList>
    </citation>
    <scope>NUCLEOTIDE SEQUENCE [LARGE SCALE GENOMIC DNA]</scope>
    <source>
        <strain evidence="7">NM-5</strain>
    </source>
</reference>
<keyword evidence="1 3" id="KW-0597">Phosphoprotein</keyword>
<feature type="modified residue" description="4-aspartylphosphate" evidence="3">
    <location>
        <position position="61"/>
    </location>
</feature>
<dbReference type="InterPro" id="IPR000792">
    <property type="entry name" value="Tscrpt_reg_LuxR_C"/>
</dbReference>
<feature type="domain" description="HTH luxR-type" evidence="4">
    <location>
        <begin position="142"/>
        <end position="207"/>
    </location>
</feature>
<dbReference type="Pfam" id="PF00196">
    <property type="entry name" value="GerE"/>
    <property type="match status" value="1"/>
</dbReference>
<dbReference type="SUPFAM" id="SSF52172">
    <property type="entry name" value="CheY-like"/>
    <property type="match status" value="1"/>
</dbReference>
<dbReference type="FunCoup" id="A0A146GBY2">
    <property type="interactions" value="396"/>
</dbReference>
<feature type="domain" description="Response regulatory" evidence="5">
    <location>
        <begin position="10"/>
        <end position="126"/>
    </location>
</feature>
<dbReference type="InterPro" id="IPR011006">
    <property type="entry name" value="CheY-like_superfamily"/>
</dbReference>
<accession>A0A146GBY2</accession>
<organism evidence="6 7">
    <name type="scientific">Terrimicrobium sacchariphilum</name>
    <dbReference type="NCBI Taxonomy" id="690879"/>
    <lineage>
        <taxon>Bacteria</taxon>
        <taxon>Pseudomonadati</taxon>
        <taxon>Verrucomicrobiota</taxon>
        <taxon>Terrimicrobiia</taxon>
        <taxon>Terrimicrobiales</taxon>
        <taxon>Terrimicrobiaceae</taxon>
        <taxon>Terrimicrobium</taxon>
    </lineage>
</organism>
<dbReference type="InterPro" id="IPR039420">
    <property type="entry name" value="WalR-like"/>
</dbReference>
<dbReference type="GO" id="GO:0003677">
    <property type="term" value="F:DNA binding"/>
    <property type="evidence" value="ECO:0007669"/>
    <property type="project" value="UniProtKB-KW"/>
</dbReference>
<dbReference type="CDD" id="cd06170">
    <property type="entry name" value="LuxR_C_like"/>
    <property type="match status" value="1"/>
</dbReference>
<dbReference type="InParanoid" id="A0A146GBY2"/>
<evidence type="ECO:0000256" key="1">
    <source>
        <dbReference type="ARBA" id="ARBA00022553"/>
    </source>
</evidence>
<comment type="caution">
    <text evidence="6">The sequence shown here is derived from an EMBL/GenBank/DDBJ whole genome shotgun (WGS) entry which is preliminary data.</text>
</comment>
<dbReference type="Proteomes" id="UP000076023">
    <property type="component" value="Unassembled WGS sequence"/>
</dbReference>
<proteinExistence type="predicted"/>
<keyword evidence="2 6" id="KW-0238">DNA-binding</keyword>
<dbReference type="SUPFAM" id="SSF46894">
    <property type="entry name" value="C-terminal effector domain of the bipartite response regulators"/>
    <property type="match status" value="1"/>
</dbReference>
<dbReference type="RefSeq" id="WP_075080475.1">
    <property type="nucleotide sequence ID" value="NZ_BDCO01000002.1"/>
</dbReference>
<evidence type="ECO:0000256" key="3">
    <source>
        <dbReference type="PROSITE-ProRule" id="PRU00169"/>
    </source>
</evidence>
<evidence type="ECO:0000259" key="4">
    <source>
        <dbReference type="PROSITE" id="PS50043"/>
    </source>
</evidence>
<dbReference type="GO" id="GO:0000160">
    <property type="term" value="P:phosphorelay signal transduction system"/>
    <property type="evidence" value="ECO:0007669"/>
    <property type="project" value="InterPro"/>
</dbReference>
<dbReference type="PROSITE" id="PS00622">
    <property type="entry name" value="HTH_LUXR_1"/>
    <property type="match status" value="1"/>
</dbReference>
<dbReference type="Gene3D" id="3.40.50.2300">
    <property type="match status" value="1"/>
</dbReference>
<dbReference type="SMART" id="SM00421">
    <property type="entry name" value="HTH_LUXR"/>
    <property type="match status" value="1"/>
</dbReference>
<dbReference type="Pfam" id="PF00072">
    <property type="entry name" value="Response_reg"/>
    <property type="match status" value="1"/>
</dbReference>
<name>A0A146GBY2_TERSA</name>
<dbReference type="InterPro" id="IPR016032">
    <property type="entry name" value="Sig_transdc_resp-reg_C-effctor"/>
</dbReference>
<dbReference type="PROSITE" id="PS50110">
    <property type="entry name" value="RESPONSE_REGULATORY"/>
    <property type="match status" value="1"/>
</dbReference>
<evidence type="ECO:0000259" key="5">
    <source>
        <dbReference type="PROSITE" id="PS50110"/>
    </source>
</evidence>
<evidence type="ECO:0000313" key="7">
    <source>
        <dbReference type="Proteomes" id="UP000076023"/>
    </source>
</evidence>
<protein>
    <submittedName>
        <fullName evidence="6">DNA-binding response regulator, NarL/FixJ family</fullName>
    </submittedName>
</protein>
<evidence type="ECO:0000256" key="2">
    <source>
        <dbReference type="ARBA" id="ARBA00023125"/>
    </source>
</evidence>